<dbReference type="Pfam" id="PF13837">
    <property type="entry name" value="Myb_DNA-bind_4"/>
    <property type="match status" value="1"/>
</dbReference>
<accession>A0A8J5MN47</accession>
<feature type="domain" description="Pseudouridine synthase I TruA alpha/beta" evidence="5">
    <location>
        <begin position="196"/>
        <end position="381"/>
    </location>
</feature>
<dbReference type="SUPFAM" id="SSF55120">
    <property type="entry name" value="Pseudouridine synthase"/>
    <property type="match status" value="1"/>
</dbReference>
<dbReference type="GO" id="GO:0005737">
    <property type="term" value="C:cytoplasm"/>
    <property type="evidence" value="ECO:0007669"/>
    <property type="project" value="TreeGrafter"/>
</dbReference>
<evidence type="ECO:0000256" key="1">
    <source>
        <dbReference type="ARBA" id="ARBA00009375"/>
    </source>
</evidence>
<evidence type="ECO:0000313" key="7">
    <source>
        <dbReference type="EMBL" id="KAG7157566.1"/>
    </source>
</evidence>
<evidence type="ECO:0000313" key="8">
    <source>
        <dbReference type="Proteomes" id="UP000747542"/>
    </source>
</evidence>
<dbReference type="GO" id="GO:0031119">
    <property type="term" value="P:tRNA pseudouridine synthesis"/>
    <property type="evidence" value="ECO:0007669"/>
    <property type="project" value="TreeGrafter"/>
</dbReference>
<feature type="compositionally biased region" description="Basic and acidic residues" evidence="4">
    <location>
        <begin position="257"/>
        <end position="266"/>
    </location>
</feature>
<sequence>MESKGLRRRRGRPRKKPKIEPEEMVSYEELQAKVQILEENNKKLTKLLSRGPVSPMVYETEKLEKRKKTKNIACYPKRQVLLKIAYLGWDYQSCASQEDIQKTVEDKLLQALLKISLIDALDTSKFQRCGKASQGFNSFDQVVSIVLRSRLASGLGVIPFERNGVTIKEEPHDEDQHDDDNIDHEIKYTDLIMEEAAQHLLGHHNYISLYKRDSSKGLRCLYRQTFSFEISPSCCDLRAKDDSKPVCDPVEYIRIHTQTESENERETESDDDVIDGDQDGSRLPKKIKHLPQDLATSTIKKKQGCKRTLSSDGYDMCVATIKAREFLWDEIRKVMAVLFQIGEGKARPETILEIVDVKASHRTPQPSVASEMPLNLYRTNFEEENWRWDNIALRLVISRLQAFWSQQAVRATSLRHTLWDFESCYLENASRSTQEELDTQDLPHDQCENLIAREKVHVFLSHSKSASGDHMYFAQKPNITAVDSKNKDHIYSSQRQTLPTVNTKYEDDADFNHTATLLLIELIRQRFQRFLLMHTRPTVYKEVQEEMCFRGFSFSLEKIRRKWNSLISTYQKIKERSSDDYLGRITWNYYQLLDDLLGTTVLAMPPTDSVEALAPKPRGDLSHLQVKRPLADIKPIITKKSTADTTSVHVVQPTPTQATLPQAPHQSTAPITTLLHHDGESIFATQTIASSTLSEEKHLKNTSDTAAIFLEYNLQRGEKRLDKIEQHLIHLAEKATKKMVYRRKKEEREEFNLKALRDIGRASEKLKNGLLEI</sequence>
<dbReference type="InterPro" id="IPR001406">
    <property type="entry name" value="PsdUridine_synth_TruA"/>
</dbReference>
<dbReference type="Gene3D" id="3.30.70.580">
    <property type="entry name" value="Pseudouridine synthase I, catalytic domain, N-terminal subdomain"/>
    <property type="match status" value="1"/>
</dbReference>
<feature type="region of interest" description="Disordered" evidence="4">
    <location>
        <begin position="1"/>
        <end position="22"/>
    </location>
</feature>
<dbReference type="InterPro" id="IPR044822">
    <property type="entry name" value="Myb_DNA-bind_4"/>
</dbReference>
<name>A0A8J5MN47_HOMAM</name>
<evidence type="ECO:0000256" key="2">
    <source>
        <dbReference type="ARBA" id="ARBA00022694"/>
    </source>
</evidence>
<evidence type="ECO:0000259" key="5">
    <source>
        <dbReference type="Pfam" id="PF01416"/>
    </source>
</evidence>
<dbReference type="Gene3D" id="3.30.70.660">
    <property type="entry name" value="Pseudouridine synthase I, catalytic domain, C-terminal subdomain"/>
    <property type="match status" value="1"/>
</dbReference>
<dbReference type="PANTHER" id="PTHR11142:SF5">
    <property type="entry name" value="TRNA PSEUDOURIDINE(38_39) SYNTHASE"/>
    <property type="match status" value="1"/>
</dbReference>
<gene>
    <name evidence="7" type="primary">Pus3-L2</name>
    <name evidence="7" type="ORF">Hamer_G019202</name>
</gene>
<feature type="region of interest" description="Disordered" evidence="4">
    <location>
        <begin position="257"/>
        <end position="284"/>
    </location>
</feature>
<feature type="domain" description="Myb/SANT-like DNA-binding" evidence="6">
    <location>
        <begin position="511"/>
        <end position="596"/>
    </location>
</feature>
<dbReference type="PANTHER" id="PTHR11142">
    <property type="entry name" value="PSEUDOURIDYLATE SYNTHASE"/>
    <property type="match status" value="1"/>
</dbReference>
<dbReference type="EMBL" id="JAHLQT010037402">
    <property type="protein sequence ID" value="KAG7157566.1"/>
    <property type="molecule type" value="Genomic_DNA"/>
</dbReference>
<organism evidence="7 8">
    <name type="scientific">Homarus americanus</name>
    <name type="common">American lobster</name>
    <dbReference type="NCBI Taxonomy" id="6706"/>
    <lineage>
        <taxon>Eukaryota</taxon>
        <taxon>Metazoa</taxon>
        <taxon>Ecdysozoa</taxon>
        <taxon>Arthropoda</taxon>
        <taxon>Crustacea</taxon>
        <taxon>Multicrustacea</taxon>
        <taxon>Malacostraca</taxon>
        <taxon>Eumalacostraca</taxon>
        <taxon>Eucarida</taxon>
        <taxon>Decapoda</taxon>
        <taxon>Pleocyemata</taxon>
        <taxon>Astacidea</taxon>
        <taxon>Nephropoidea</taxon>
        <taxon>Nephropidae</taxon>
        <taxon>Homarus</taxon>
    </lineage>
</organism>
<dbReference type="InterPro" id="IPR020097">
    <property type="entry name" value="PsdUridine_synth_TruA_a/b_dom"/>
</dbReference>
<evidence type="ECO:0000256" key="3">
    <source>
        <dbReference type="ARBA" id="ARBA00023235"/>
    </source>
</evidence>
<dbReference type="GO" id="GO:0009982">
    <property type="term" value="F:pseudouridine synthase activity"/>
    <property type="evidence" value="ECO:0007669"/>
    <property type="project" value="InterPro"/>
</dbReference>
<dbReference type="Gene3D" id="1.10.10.60">
    <property type="entry name" value="Homeodomain-like"/>
    <property type="match status" value="1"/>
</dbReference>
<proteinExistence type="inferred from homology"/>
<reference evidence="7" key="1">
    <citation type="journal article" date="2021" name="Sci. Adv.">
        <title>The American lobster genome reveals insights on longevity, neural, and immune adaptations.</title>
        <authorList>
            <person name="Polinski J.M."/>
            <person name="Zimin A.V."/>
            <person name="Clark K.F."/>
            <person name="Kohn A.B."/>
            <person name="Sadowski N."/>
            <person name="Timp W."/>
            <person name="Ptitsyn A."/>
            <person name="Khanna P."/>
            <person name="Romanova D.Y."/>
            <person name="Williams P."/>
            <person name="Greenwood S.J."/>
            <person name="Moroz L.L."/>
            <person name="Walt D.R."/>
            <person name="Bodnar A.G."/>
        </authorList>
    </citation>
    <scope>NUCLEOTIDE SEQUENCE</scope>
    <source>
        <strain evidence="7">GMGI-L3</strain>
    </source>
</reference>
<evidence type="ECO:0000256" key="4">
    <source>
        <dbReference type="SAM" id="MobiDB-lite"/>
    </source>
</evidence>
<comment type="similarity">
    <text evidence="1">Belongs to the tRNA pseudouridine synthase TruA family.</text>
</comment>
<dbReference type="InterPro" id="IPR020103">
    <property type="entry name" value="PsdUridine_synth_cat_dom_sf"/>
</dbReference>
<dbReference type="Proteomes" id="UP000747542">
    <property type="component" value="Unassembled WGS sequence"/>
</dbReference>
<dbReference type="GO" id="GO:1990481">
    <property type="term" value="P:mRNA pseudouridine synthesis"/>
    <property type="evidence" value="ECO:0007669"/>
    <property type="project" value="TreeGrafter"/>
</dbReference>
<evidence type="ECO:0000259" key="6">
    <source>
        <dbReference type="Pfam" id="PF13837"/>
    </source>
</evidence>
<feature type="compositionally biased region" description="Acidic residues" evidence="4">
    <location>
        <begin position="267"/>
        <end position="278"/>
    </location>
</feature>
<comment type="caution">
    <text evidence="7">The sequence shown here is derived from an EMBL/GenBank/DDBJ whole genome shotgun (WGS) entry which is preliminary data.</text>
</comment>
<dbReference type="InterPro" id="IPR020095">
    <property type="entry name" value="PsdUridine_synth_TruA_C"/>
</dbReference>
<dbReference type="AlphaFoldDB" id="A0A8J5MN47"/>
<keyword evidence="3" id="KW-0413">Isomerase</keyword>
<feature type="compositionally biased region" description="Basic residues" evidence="4">
    <location>
        <begin position="1"/>
        <end position="17"/>
    </location>
</feature>
<dbReference type="GO" id="GO:0003723">
    <property type="term" value="F:RNA binding"/>
    <property type="evidence" value="ECO:0007669"/>
    <property type="project" value="InterPro"/>
</dbReference>
<keyword evidence="8" id="KW-1185">Reference proteome</keyword>
<dbReference type="InterPro" id="IPR020094">
    <property type="entry name" value="TruA/RsuA/RluB/E/F_N"/>
</dbReference>
<dbReference type="GO" id="GO:0005634">
    <property type="term" value="C:nucleus"/>
    <property type="evidence" value="ECO:0007669"/>
    <property type="project" value="TreeGrafter"/>
</dbReference>
<dbReference type="Pfam" id="PF01416">
    <property type="entry name" value="PseudoU_synth_1"/>
    <property type="match status" value="1"/>
</dbReference>
<protein>
    <submittedName>
        <fullName evidence="7">tRNA pseudouridine(38/39) synthase-like 2</fullName>
    </submittedName>
</protein>
<keyword evidence="2" id="KW-0819">tRNA processing</keyword>